<comment type="similarity">
    <text evidence="1">Belongs to the universal ribosomal protein uS17 family.</text>
</comment>
<dbReference type="Pfam" id="PF00366">
    <property type="entry name" value="Ribosomal_S17"/>
    <property type="match status" value="1"/>
</dbReference>
<proteinExistence type="inferred from homology"/>
<dbReference type="PANTHER" id="PTHR24088:SF0">
    <property type="entry name" value="SMALL RIBOSOMAL SUBUNIT PROTEIN US17M"/>
    <property type="match status" value="1"/>
</dbReference>
<dbReference type="SUPFAM" id="SSF50249">
    <property type="entry name" value="Nucleic acid-binding proteins"/>
    <property type="match status" value="1"/>
</dbReference>
<gene>
    <name evidence="4" type="ORF">DGYR_LOCUS3591</name>
</gene>
<dbReference type="Proteomes" id="UP000549394">
    <property type="component" value="Unassembled WGS sequence"/>
</dbReference>
<keyword evidence="5" id="KW-1185">Reference proteome</keyword>
<organism evidence="4 5">
    <name type="scientific">Dimorphilus gyrociliatus</name>
    <dbReference type="NCBI Taxonomy" id="2664684"/>
    <lineage>
        <taxon>Eukaryota</taxon>
        <taxon>Metazoa</taxon>
        <taxon>Spiralia</taxon>
        <taxon>Lophotrochozoa</taxon>
        <taxon>Annelida</taxon>
        <taxon>Polychaeta</taxon>
        <taxon>Polychaeta incertae sedis</taxon>
        <taxon>Dinophilidae</taxon>
        <taxon>Dimorphilus</taxon>
    </lineage>
</organism>
<keyword evidence="2" id="KW-0689">Ribosomal protein</keyword>
<reference evidence="4 5" key="1">
    <citation type="submission" date="2020-08" db="EMBL/GenBank/DDBJ databases">
        <authorList>
            <person name="Hejnol A."/>
        </authorList>
    </citation>
    <scope>NUCLEOTIDE SEQUENCE [LARGE SCALE GENOMIC DNA]</scope>
</reference>
<dbReference type="GO" id="GO:0005763">
    <property type="term" value="C:mitochondrial small ribosomal subunit"/>
    <property type="evidence" value="ECO:0007669"/>
    <property type="project" value="InterPro"/>
</dbReference>
<dbReference type="AlphaFoldDB" id="A0A7I8VH73"/>
<dbReference type="InterPro" id="IPR012340">
    <property type="entry name" value="NA-bd_OB-fold"/>
</dbReference>
<evidence type="ECO:0000313" key="5">
    <source>
        <dbReference type="Proteomes" id="UP000549394"/>
    </source>
</evidence>
<evidence type="ECO:0000313" key="4">
    <source>
        <dbReference type="EMBL" id="CAD5114771.1"/>
    </source>
</evidence>
<sequence>MASASGLAAFVGKVGKRRDIWKAVQISVTKMTFNDYLKMYFNKPETYWAADPDKKVKEGDIVLIRELEEPQSDVVQHYVHDIVFESGNIIDPITGRKCRGTKFVDERFRNFPKFELKNTFAEEEISPIPPYVKK</sequence>
<dbReference type="OrthoDB" id="274752at2759"/>
<dbReference type="Gene3D" id="2.40.50.140">
    <property type="entry name" value="Nucleic acid-binding proteins"/>
    <property type="match status" value="1"/>
</dbReference>
<dbReference type="EMBL" id="CAJFCJ010000005">
    <property type="protein sequence ID" value="CAD5114771.1"/>
    <property type="molecule type" value="Genomic_DNA"/>
</dbReference>
<dbReference type="GO" id="GO:0003735">
    <property type="term" value="F:structural constituent of ribosome"/>
    <property type="evidence" value="ECO:0007669"/>
    <property type="project" value="InterPro"/>
</dbReference>
<evidence type="ECO:0000256" key="2">
    <source>
        <dbReference type="ARBA" id="ARBA00022980"/>
    </source>
</evidence>
<dbReference type="InterPro" id="IPR039193">
    <property type="entry name" value="Ribosomal_uS17m_metazoa"/>
</dbReference>
<dbReference type="InterPro" id="IPR000266">
    <property type="entry name" value="Ribosomal_uS17"/>
</dbReference>
<accession>A0A7I8VH73</accession>
<protein>
    <submittedName>
        <fullName evidence="4">DgyrCDS3815</fullName>
    </submittedName>
</protein>
<dbReference type="PANTHER" id="PTHR24088">
    <property type="entry name" value="28S RIBOSOMAL PROTEIN S17, MITOCHONDRIAL"/>
    <property type="match status" value="1"/>
</dbReference>
<evidence type="ECO:0000256" key="3">
    <source>
        <dbReference type="ARBA" id="ARBA00023274"/>
    </source>
</evidence>
<evidence type="ECO:0000256" key="1">
    <source>
        <dbReference type="ARBA" id="ARBA00010254"/>
    </source>
</evidence>
<keyword evidence="3" id="KW-0687">Ribonucleoprotein</keyword>
<dbReference type="GO" id="GO:0032543">
    <property type="term" value="P:mitochondrial translation"/>
    <property type="evidence" value="ECO:0007669"/>
    <property type="project" value="TreeGrafter"/>
</dbReference>
<comment type="caution">
    <text evidence="4">The sequence shown here is derived from an EMBL/GenBank/DDBJ whole genome shotgun (WGS) entry which is preliminary data.</text>
</comment>
<name>A0A7I8VH73_9ANNE</name>